<dbReference type="InterPro" id="IPR000454">
    <property type="entry name" value="ATP_synth_F0_csu"/>
</dbReference>
<comment type="similarity">
    <text evidence="2">Belongs to the ATPase C chain family.</text>
</comment>
<evidence type="ECO:0000256" key="13">
    <source>
        <dbReference type="ARBA" id="ARBA00033111"/>
    </source>
</evidence>
<protein>
    <recommendedName>
        <fullName evidence="13">ATPase protein 9</fullName>
    </recommendedName>
    <alternativeName>
        <fullName evidence="12">ATPase subunit c</fullName>
    </alternativeName>
</protein>
<dbReference type="GO" id="GO:0015078">
    <property type="term" value="F:proton transmembrane transporter activity"/>
    <property type="evidence" value="ECO:0007669"/>
    <property type="project" value="InterPro"/>
</dbReference>
<evidence type="ECO:0000259" key="14">
    <source>
        <dbReference type="Pfam" id="PF00137"/>
    </source>
</evidence>
<evidence type="ECO:0000256" key="6">
    <source>
        <dbReference type="ARBA" id="ARBA00022781"/>
    </source>
</evidence>
<keyword evidence="3" id="KW-0813">Transport</keyword>
<proteinExistence type="inferred from homology"/>
<dbReference type="PANTHER" id="PTHR10031">
    <property type="entry name" value="ATP SYNTHASE LIPID-BINDING PROTEIN, MITOCHONDRIAL"/>
    <property type="match status" value="1"/>
</dbReference>
<dbReference type="PANTHER" id="PTHR10031:SF0">
    <property type="entry name" value="ATPASE PROTEIN 9"/>
    <property type="match status" value="1"/>
</dbReference>
<dbReference type="AlphaFoldDB" id="A0A915NZY0"/>
<evidence type="ECO:0000256" key="3">
    <source>
        <dbReference type="ARBA" id="ARBA00022448"/>
    </source>
</evidence>
<dbReference type="WBParaSite" id="scf7180000422971.g9938">
    <property type="protein sequence ID" value="scf7180000422971.g9938"/>
    <property type="gene ID" value="scf7180000422971.g9938"/>
</dbReference>
<evidence type="ECO:0000256" key="1">
    <source>
        <dbReference type="ARBA" id="ARBA00004225"/>
    </source>
</evidence>
<evidence type="ECO:0000256" key="7">
    <source>
        <dbReference type="ARBA" id="ARBA00022989"/>
    </source>
</evidence>
<keyword evidence="9" id="KW-0446">Lipid-binding</keyword>
<dbReference type="GO" id="GO:0045259">
    <property type="term" value="C:proton-transporting ATP synthase complex"/>
    <property type="evidence" value="ECO:0007669"/>
    <property type="project" value="UniProtKB-KW"/>
</dbReference>
<evidence type="ECO:0000256" key="12">
    <source>
        <dbReference type="ARBA" id="ARBA00029852"/>
    </source>
</evidence>
<keyword evidence="7" id="KW-1133">Transmembrane helix</keyword>
<evidence type="ECO:0000256" key="2">
    <source>
        <dbReference type="ARBA" id="ARBA00006704"/>
    </source>
</evidence>
<dbReference type="PRINTS" id="PR00124">
    <property type="entry name" value="ATPASEC"/>
</dbReference>
<dbReference type="InterPro" id="IPR035921">
    <property type="entry name" value="F/V-ATP_Csub_sf"/>
</dbReference>
<dbReference type="InterPro" id="IPR002379">
    <property type="entry name" value="ATPase_proteolipid_c-like_dom"/>
</dbReference>
<comment type="subcellular location">
    <subcellularLocation>
        <location evidence="1">Mitochondrion membrane</location>
        <topology evidence="1">Multi-pass membrane protein</topology>
    </subcellularLocation>
</comment>
<keyword evidence="5" id="KW-0812">Transmembrane</keyword>
<keyword evidence="11" id="KW-0472">Membrane</keyword>
<sequence length="252" mass="27931">MFAPLASRQVAIIARSSNLRPIFFPVQAMFNTNQTMMFSTTAVRKDIDSAAKYIGAGAATAGVAGSGAGIGNVFGSLLIGFARNPSLKQQLFSYAILGFALPMVKDLLAESIKKSALCLLNQGGVIMNMQSLGYRDLPMRALTKRTKEIVYTTNSMLFNVSLPKNLKLPTIELLRQDPDLLRVCAVDTKDFQEPPESCDLEAMLKPPAYRQSVEKLRLNKQMSFVGAFKIYKKTEAEYRNIPKSYFIPLSRR</sequence>
<evidence type="ECO:0000313" key="15">
    <source>
        <dbReference type="Proteomes" id="UP000887560"/>
    </source>
</evidence>
<organism evidence="15 16">
    <name type="scientific">Meloidogyne floridensis</name>
    <dbReference type="NCBI Taxonomy" id="298350"/>
    <lineage>
        <taxon>Eukaryota</taxon>
        <taxon>Metazoa</taxon>
        <taxon>Ecdysozoa</taxon>
        <taxon>Nematoda</taxon>
        <taxon>Chromadorea</taxon>
        <taxon>Rhabditida</taxon>
        <taxon>Tylenchina</taxon>
        <taxon>Tylenchomorpha</taxon>
        <taxon>Tylenchoidea</taxon>
        <taxon>Meloidogynidae</taxon>
        <taxon>Meloidogyninae</taxon>
        <taxon>Meloidogyne</taxon>
    </lineage>
</organism>
<name>A0A915NZY0_9BILA</name>
<evidence type="ECO:0000256" key="10">
    <source>
        <dbReference type="ARBA" id="ARBA00023128"/>
    </source>
</evidence>
<evidence type="ECO:0000256" key="5">
    <source>
        <dbReference type="ARBA" id="ARBA00022692"/>
    </source>
</evidence>
<keyword evidence="10" id="KW-0496">Mitochondrion</keyword>
<feature type="domain" description="V-ATPase proteolipid subunit C-like" evidence="14">
    <location>
        <begin position="54"/>
        <end position="102"/>
    </location>
</feature>
<dbReference type="InterPro" id="IPR038662">
    <property type="entry name" value="ATP_synth_F0_csu_sf"/>
</dbReference>
<dbReference type="CDD" id="cd18182">
    <property type="entry name" value="ATP-synt_Fo_c_ATP5G3"/>
    <property type="match status" value="1"/>
</dbReference>
<dbReference type="Pfam" id="PF00137">
    <property type="entry name" value="ATP-synt_C"/>
    <property type="match status" value="1"/>
</dbReference>
<keyword evidence="15" id="KW-1185">Reference proteome</keyword>
<keyword evidence="4" id="KW-0138">CF(0)</keyword>
<dbReference type="Proteomes" id="UP000887560">
    <property type="component" value="Unplaced"/>
</dbReference>
<accession>A0A915NZY0</accession>
<dbReference type="GO" id="GO:0033177">
    <property type="term" value="C:proton-transporting two-sector ATPase complex, proton-transporting domain"/>
    <property type="evidence" value="ECO:0007669"/>
    <property type="project" value="InterPro"/>
</dbReference>
<evidence type="ECO:0000256" key="11">
    <source>
        <dbReference type="ARBA" id="ARBA00023136"/>
    </source>
</evidence>
<evidence type="ECO:0000313" key="16">
    <source>
        <dbReference type="WBParaSite" id="scf7180000422971.g9938"/>
    </source>
</evidence>
<reference evidence="16" key="1">
    <citation type="submission" date="2022-11" db="UniProtKB">
        <authorList>
            <consortium name="WormBaseParasite"/>
        </authorList>
    </citation>
    <scope>IDENTIFICATION</scope>
</reference>
<dbReference type="Gene3D" id="1.20.20.10">
    <property type="entry name" value="F1F0 ATP synthase subunit C"/>
    <property type="match status" value="1"/>
</dbReference>
<dbReference type="FunFam" id="1.20.20.10:FF:000003">
    <property type="entry name" value="Atp synthase f complex subunit mitochondrial"/>
    <property type="match status" value="1"/>
</dbReference>
<evidence type="ECO:0000256" key="4">
    <source>
        <dbReference type="ARBA" id="ARBA00022547"/>
    </source>
</evidence>
<keyword evidence="6" id="KW-0375">Hydrogen ion transport</keyword>
<evidence type="ECO:0000256" key="8">
    <source>
        <dbReference type="ARBA" id="ARBA00023065"/>
    </source>
</evidence>
<dbReference type="GO" id="GO:0015986">
    <property type="term" value="P:proton motive force-driven ATP synthesis"/>
    <property type="evidence" value="ECO:0007669"/>
    <property type="project" value="InterPro"/>
</dbReference>
<dbReference type="GO" id="GO:0031966">
    <property type="term" value="C:mitochondrial membrane"/>
    <property type="evidence" value="ECO:0007669"/>
    <property type="project" value="UniProtKB-SubCell"/>
</dbReference>
<keyword evidence="8" id="KW-0406">Ion transport</keyword>
<dbReference type="GO" id="GO:0008289">
    <property type="term" value="F:lipid binding"/>
    <property type="evidence" value="ECO:0007669"/>
    <property type="project" value="UniProtKB-KW"/>
</dbReference>
<evidence type="ECO:0000256" key="9">
    <source>
        <dbReference type="ARBA" id="ARBA00023121"/>
    </source>
</evidence>
<dbReference type="SUPFAM" id="SSF81333">
    <property type="entry name" value="F1F0 ATP synthase subunit C"/>
    <property type="match status" value="1"/>
</dbReference>